<evidence type="ECO:0000256" key="1">
    <source>
        <dbReference type="ARBA" id="ARBA00022737"/>
    </source>
</evidence>
<dbReference type="EMBL" id="VEVO01000002">
    <property type="protein sequence ID" value="KAF0046108.1"/>
    <property type="molecule type" value="Genomic_DNA"/>
</dbReference>
<evidence type="ECO:0000256" key="2">
    <source>
        <dbReference type="ARBA" id="ARBA00022884"/>
    </source>
</evidence>
<organism evidence="6 7">
    <name type="scientific">Scophthalmus maximus</name>
    <name type="common">Turbot</name>
    <name type="synonym">Psetta maxima</name>
    <dbReference type="NCBI Taxonomy" id="52904"/>
    <lineage>
        <taxon>Eukaryota</taxon>
        <taxon>Metazoa</taxon>
        <taxon>Chordata</taxon>
        <taxon>Craniata</taxon>
        <taxon>Vertebrata</taxon>
        <taxon>Euteleostomi</taxon>
        <taxon>Actinopterygii</taxon>
        <taxon>Neopterygii</taxon>
        <taxon>Teleostei</taxon>
        <taxon>Neoteleostei</taxon>
        <taxon>Acanthomorphata</taxon>
        <taxon>Carangaria</taxon>
        <taxon>Pleuronectiformes</taxon>
        <taxon>Pleuronectoidei</taxon>
        <taxon>Scophthalmidae</taxon>
        <taxon>Scophthalmus</taxon>
    </lineage>
</organism>
<dbReference type="GO" id="GO:0003723">
    <property type="term" value="F:RNA binding"/>
    <property type="evidence" value="ECO:0007669"/>
    <property type="project" value="UniProtKB-UniRule"/>
</dbReference>
<dbReference type="InterPro" id="IPR012677">
    <property type="entry name" value="Nucleotide-bd_a/b_plait_sf"/>
</dbReference>
<proteinExistence type="predicted"/>
<dbReference type="PANTHER" id="PTHR13976">
    <property type="entry name" value="HETEROGENEOUS NUCLEAR RIBONUCLEOPROTEIN-RELATED"/>
    <property type="match status" value="1"/>
</dbReference>
<dbReference type="SUPFAM" id="SSF54928">
    <property type="entry name" value="RNA-binding domain, RBD"/>
    <property type="match status" value="4"/>
</dbReference>
<dbReference type="Proteomes" id="UP000438429">
    <property type="component" value="Unassembled WGS sequence"/>
</dbReference>
<evidence type="ECO:0000313" key="6">
    <source>
        <dbReference type="EMBL" id="KAF0046108.1"/>
    </source>
</evidence>
<keyword evidence="2 3" id="KW-0694">RNA-binding</keyword>
<keyword evidence="1" id="KW-0677">Repeat</keyword>
<dbReference type="SMART" id="SM00360">
    <property type="entry name" value="RRM"/>
    <property type="match status" value="4"/>
</dbReference>
<dbReference type="InterPro" id="IPR035979">
    <property type="entry name" value="RBD_domain_sf"/>
</dbReference>
<feature type="domain" description="RRM" evidence="5">
    <location>
        <begin position="523"/>
        <end position="600"/>
    </location>
</feature>
<dbReference type="AlphaFoldDB" id="A0A6A4TNY9"/>
<comment type="caution">
    <text evidence="6">The sequence shown here is derived from an EMBL/GenBank/DDBJ whole genome shotgun (WGS) entry which is preliminary data.</text>
</comment>
<dbReference type="Pfam" id="PF00076">
    <property type="entry name" value="RRM_1"/>
    <property type="match status" value="1"/>
</dbReference>
<protein>
    <recommendedName>
        <fullName evidence="5">RRM domain-containing protein</fullName>
    </recommendedName>
</protein>
<feature type="region of interest" description="Disordered" evidence="4">
    <location>
        <begin position="118"/>
        <end position="174"/>
    </location>
</feature>
<dbReference type="PROSITE" id="PS50102">
    <property type="entry name" value="RRM"/>
    <property type="match status" value="1"/>
</dbReference>
<accession>A0A6A4TNY9</accession>
<sequence>MCSCSEYLVTVLRTTCSSIFRHLAWYDNMTIILRLQGLDMKAGTEDIRNFFKGLYIPEGGVYIVGGSLSEAFIAFTTERDARLVMQRNGNVLKGSTVTLRISSMAELEHKLKFQMEKRRLEKDQSKKITSPPTQLGAKRPQPSPHANRPSLKTRDHNAANPPSSTSERNDPRTAKLQQPLHANTLSLHPSAVHSLDPNTAFILGICTVLQGLQSSNQSQNDEAGQRVDHPMADCTSVVSDVVRTPELTPNSRPGYARLFGLPPSATKEDICHFFRGLAVQEVILNVKLGLRHGCLVKFGSTQDSCDALLFNQQLLGPSCVEVRGATEKMWTSVLQQCENPFDDAKREKLHQNPLGETLNPKQKSTLSLKRKRSVQQLPYQSIRKPRPDVNSASTLSPTEEHIIMARNLPRVMTKSEIKELFGCPNIAHKHVLHLLDKEGNRTDTAFLSFNRIEDYDYAINLTGCHVGSDTIDVSSITKEKMRDMMAKSHFRHPKLDPRKKPNQKRKSYLVETPKMNSNTAARTCLFVRNMPADVETSQIKRLFSKYKLNMENINLLHDDDGKGIGEAVVQFRSQKLAAMAHGLNGRNFLGTQVLLTRINVKQMEDILAHTVSKLEQ</sequence>
<dbReference type="InterPro" id="IPR050666">
    <property type="entry name" value="ESRP"/>
</dbReference>
<evidence type="ECO:0000256" key="3">
    <source>
        <dbReference type="PROSITE-ProRule" id="PRU00176"/>
    </source>
</evidence>
<dbReference type="Gene3D" id="3.30.70.330">
    <property type="match status" value="4"/>
</dbReference>
<dbReference type="InterPro" id="IPR000504">
    <property type="entry name" value="RRM_dom"/>
</dbReference>
<evidence type="ECO:0000256" key="4">
    <source>
        <dbReference type="SAM" id="MobiDB-lite"/>
    </source>
</evidence>
<feature type="region of interest" description="Disordered" evidence="4">
    <location>
        <begin position="350"/>
        <end position="370"/>
    </location>
</feature>
<evidence type="ECO:0000259" key="5">
    <source>
        <dbReference type="PROSITE" id="PS50102"/>
    </source>
</evidence>
<reference evidence="6 7" key="1">
    <citation type="submission" date="2019-06" db="EMBL/GenBank/DDBJ databases">
        <title>Draft genomes of female and male turbot (Scophthalmus maximus).</title>
        <authorList>
            <person name="Xu H."/>
            <person name="Xu X.-W."/>
            <person name="Shao C."/>
            <person name="Chen S."/>
        </authorList>
    </citation>
    <scope>NUCLEOTIDE SEQUENCE [LARGE SCALE GENOMIC DNA]</scope>
    <source>
        <strain evidence="6">Ysfricsl-2016a</strain>
        <tissue evidence="6">Blood</tissue>
    </source>
</reference>
<evidence type="ECO:0000313" key="7">
    <source>
        <dbReference type="Proteomes" id="UP000438429"/>
    </source>
</evidence>
<name>A0A6A4TNY9_SCOMX</name>
<gene>
    <name evidence="6" type="ORF">F2P81_002637</name>
</gene>